<evidence type="ECO:0000256" key="6">
    <source>
        <dbReference type="ARBA" id="ARBA00038076"/>
    </source>
</evidence>
<comment type="caution">
    <text evidence="9">The sequence shown here is derived from an EMBL/GenBank/DDBJ whole genome shotgun (WGS) entry which is preliminary data.</text>
</comment>
<dbReference type="PANTHER" id="PTHR30572:SF4">
    <property type="entry name" value="ABC TRANSPORTER PERMEASE YTRF"/>
    <property type="match status" value="1"/>
</dbReference>
<dbReference type="PANTHER" id="PTHR30572">
    <property type="entry name" value="MEMBRANE COMPONENT OF TRANSPORTER-RELATED"/>
    <property type="match status" value="1"/>
</dbReference>
<dbReference type="EMBL" id="JACHOC010000011">
    <property type="protein sequence ID" value="MBB4624705.1"/>
    <property type="molecule type" value="Genomic_DNA"/>
</dbReference>
<keyword evidence="10" id="KW-1185">Reference proteome</keyword>
<evidence type="ECO:0000256" key="5">
    <source>
        <dbReference type="ARBA" id="ARBA00023136"/>
    </source>
</evidence>
<keyword evidence="3 7" id="KW-0812">Transmembrane</keyword>
<feature type="domain" description="ABC3 transporter permease C-terminal" evidence="8">
    <location>
        <begin position="302"/>
        <end position="417"/>
    </location>
</feature>
<keyword evidence="2" id="KW-1003">Cell membrane</keyword>
<organism evidence="9 10">
    <name type="scientific">Parabacteroides faecis</name>
    <dbReference type="NCBI Taxonomy" id="1217282"/>
    <lineage>
        <taxon>Bacteria</taxon>
        <taxon>Pseudomonadati</taxon>
        <taxon>Bacteroidota</taxon>
        <taxon>Bacteroidia</taxon>
        <taxon>Bacteroidales</taxon>
        <taxon>Tannerellaceae</taxon>
        <taxon>Parabacteroides</taxon>
    </lineage>
</organism>
<evidence type="ECO:0000256" key="3">
    <source>
        <dbReference type="ARBA" id="ARBA00022692"/>
    </source>
</evidence>
<keyword evidence="4 7" id="KW-1133">Transmembrane helix</keyword>
<feature type="transmembrane region" description="Helical" evidence="7">
    <location>
        <begin position="15"/>
        <end position="34"/>
    </location>
</feature>
<dbReference type="InterPro" id="IPR003838">
    <property type="entry name" value="ABC3_permease_C"/>
</dbReference>
<protein>
    <submittedName>
        <fullName evidence="9">ABC transport system permease protein</fullName>
    </submittedName>
</protein>
<feature type="transmembrane region" description="Helical" evidence="7">
    <location>
        <begin position="300"/>
        <end position="320"/>
    </location>
</feature>
<dbReference type="InterPro" id="IPR050250">
    <property type="entry name" value="Macrolide_Exporter_MacB"/>
</dbReference>
<feature type="transmembrane region" description="Helical" evidence="7">
    <location>
        <begin position="386"/>
        <end position="407"/>
    </location>
</feature>
<dbReference type="RefSeq" id="WP_183672256.1">
    <property type="nucleotide sequence ID" value="NZ_BMPB01000015.1"/>
</dbReference>
<name>A0ABR6KT83_9BACT</name>
<evidence type="ECO:0000259" key="8">
    <source>
        <dbReference type="Pfam" id="PF02687"/>
    </source>
</evidence>
<evidence type="ECO:0000313" key="10">
    <source>
        <dbReference type="Proteomes" id="UP000533637"/>
    </source>
</evidence>
<sequence>MLLHILKLIKTQRRSNTWVFIELLVVFVLLWYAVDRMMMNRITQAQPMEYSFENVYKVTLAVRPSSSASYIAYEKGSQGAGEDFMRIIRQLEAHPDVQVVGMANGASMPYTYMSNSETYFQEKDSLFRNAFDFNVTPGYFRVFDIHTADGGSSDELASAIQEGILISEPMAMECFGSTKVDGEELLILQDDTFRFRVKGVTGAVKREEFSQPPSIVFKEMKERSILRMGEQELGKMQICFRVRPNVAAESASEYAVRFKKEMKHRLAAGNFWLANVQYYPDVRTNYLATSMNTGGQKLDVAINLFLLINVFLAVIGTFWFRVNRRRNELGIRMAVGSTRLRLQQLLIGEGLMILTITAVPALLICVNVAFAGLLSTEVMEVTAGRLLLVSLLTWLLLAVIIILAVWYPSRKAAHLEPAEALHYE</sequence>
<evidence type="ECO:0000256" key="1">
    <source>
        <dbReference type="ARBA" id="ARBA00004651"/>
    </source>
</evidence>
<evidence type="ECO:0000256" key="2">
    <source>
        <dbReference type="ARBA" id="ARBA00022475"/>
    </source>
</evidence>
<evidence type="ECO:0000256" key="7">
    <source>
        <dbReference type="SAM" id="Phobius"/>
    </source>
</evidence>
<comment type="similarity">
    <text evidence="6">Belongs to the ABC-4 integral membrane protein family.</text>
</comment>
<dbReference type="Proteomes" id="UP000533637">
    <property type="component" value="Unassembled WGS sequence"/>
</dbReference>
<gene>
    <name evidence="9" type="ORF">GGQ57_004649</name>
</gene>
<dbReference type="Pfam" id="PF02687">
    <property type="entry name" value="FtsX"/>
    <property type="match status" value="1"/>
</dbReference>
<comment type="subcellular location">
    <subcellularLocation>
        <location evidence="1">Cell membrane</location>
        <topology evidence="1">Multi-pass membrane protein</topology>
    </subcellularLocation>
</comment>
<accession>A0ABR6KT83</accession>
<evidence type="ECO:0000256" key="4">
    <source>
        <dbReference type="ARBA" id="ARBA00022989"/>
    </source>
</evidence>
<feature type="transmembrane region" description="Helical" evidence="7">
    <location>
        <begin position="351"/>
        <end position="374"/>
    </location>
</feature>
<reference evidence="9 10" key="1">
    <citation type="submission" date="2020-08" db="EMBL/GenBank/DDBJ databases">
        <title>Genomic Encyclopedia of Type Strains, Phase IV (KMG-IV): sequencing the most valuable type-strain genomes for metagenomic binning, comparative biology and taxonomic classification.</title>
        <authorList>
            <person name="Goeker M."/>
        </authorList>
    </citation>
    <scope>NUCLEOTIDE SEQUENCE [LARGE SCALE GENOMIC DNA]</scope>
    <source>
        <strain evidence="9 10">DSM 102983</strain>
    </source>
</reference>
<keyword evidence="5 7" id="KW-0472">Membrane</keyword>
<evidence type="ECO:0000313" key="9">
    <source>
        <dbReference type="EMBL" id="MBB4624705.1"/>
    </source>
</evidence>
<proteinExistence type="inferred from homology"/>